<dbReference type="NCBIfam" id="TIGR01813">
    <property type="entry name" value="flavo_cyto_c"/>
    <property type="match status" value="1"/>
</dbReference>
<evidence type="ECO:0000256" key="3">
    <source>
        <dbReference type="ARBA" id="ARBA00022827"/>
    </source>
</evidence>
<evidence type="ECO:0000256" key="1">
    <source>
        <dbReference type="ARBA" id="ARBA00001974"/>
    </source>
</evidence>
<keyword evidence="3" id="KW-0274">FAD</keyword>
<accession>A0A7S0RK33</accession>
<dbReference type="InterPro" id="IPR010960">
    <property type="entry name" value="Flavocytochrome_c"/>
</dbReference>
<dbReference type="Gene3D" id="3.50.50.60">
    <property type="entry name" value="FAD/NAD(P)-binding domain"/>
    <property type="match status" value="1"/>
</dbReference>
<dbReference type="SUPFAM" id="SSF56425">
    <property type="entry name" value="Succinate dehydrogenase/fumarate reductase flavoprotein, catalytic domain"/>
    <property type="match status" value="1"/>
</dbReference>
<feature type="transmembrane region" description="Helical" evidence="8">
    <location>
        <begin position="102"/>
        <end position="119"/>
    </location>
</feature>
<protein>
    <recommendedName>
        <fullName evidence="6">fumarate reductase (NADH)</fullName>
        <ecNumber evidence="6">1.3.1.6</ecNumber>
    </recommendedName>
    <alternativeName>
        <fullName evidence="7">NADH-dependent fumarate reductase</fullName>
    </alternativeName>
</protein>
<dbReference type="GO" id="GO:0016156">
    <property type="term" value="F:fumarate reductase (NADH) activity"/>
    <property type="evidence" value="ECO:0007669"/>
    <property type="project" value="UniProtKB-EC"/>
</dbReference>
<dbReference type="Pfam" id="PF00890">
    <property type="entry name" value="FAD_binding_2"/>
    <property type="match status" value="1"/>
</dbReference>
<reference evidence="10" key="1">
    <citation type="submission" date="2021-01" db="EMBL/GenBank/DDBJ databases">
        <authorList>
            <person name="Corre E."/>
            <person name="Pelletier E."/>
            <person name="Niang G."/>
            <person name="Scheremetjew M."/>
            <person name="Finn R."/>
            <person name="Kale V."/>
            <person name="Holt S."/>
            <person name="Cochrane G."/>
            <person name="Meng A."/>
            <person name="Brown T."/>
            <person name="Cohen L."/>
        </authorList>
    </citation>
    <scope>NUCLEOTIDE SEQUENCE</scope>
    <source>
        <strain evidence="10">SAG 11-49</strain>
    </source>
</reference>
<feature type="transmembrane region" description="Helical" evidence="8">
    <location>
        <begin position="22"/>
        <end position="44"/>
    </location>
</feature>
<dbReference type="InterPro" id="IPR027477">
    <property type="entry name" value="Succ_DH/fumarate_Rdtase_cat_sf"/>
</dbReference>
<evidence type="ECO:0000256" key="7">
    <source>
        <dbReference type="ARBA" id="ARBA00077246"/>
    </source>
</evidence>
<keyword evidence="8" id="KW-0472">Membrane</keyword>
<organism evidence="10">
    <name type="scientific">Chlamydomonas leiostraca</name>
    <dbReference type="NCBI Taxonomy" id="1034604"/>
    <lineage>
        <taxon>Eukaryota</taxon>
        <taxon>Viridiplantae</taxon>
        <taxon>Chlorophyta</taxon>
        <taxon>core chlorophytes</taxon>
        <taxon>Chlorophyceae</taxon>
        <taxon>CS clade</taxon>
        <taxon>Chlamydomonadales</taxon>
        <taxon>Chlamydomonadaceae</taxon>
        <taxon>Chlamydomonas</taxon>
    </lineage>
</organism>
<comment type="catalytic activity">
    <reaction evidence="5">
        <text>succinate + NAD(+) = fumarate + NADH + H(+)</text>
        <dbReference type="Rhea" id="RHEA:18281"/>
        <dbReference type="ChEBI" id="CHEBI:15378"/>
        <dbReference type="ChEBI" id="CHEBI:29806"/>
        <dbReference type="ChEBI" id="CHEBI:30031"/>
        <dbReference type="ChEBI" id="CHEBI:57540"/>
        <dbReference type="ChEBI" id="CHEBI:57945"/>
        <dbReference type="EC" id="1.3.1.6"/>
    </reaction>
</comment>
<keyword evidence="4" id="KW-0560">Oxidoreductase</keyword>
<dbReference type="GO" id="GO:0010181">
    <property type="term" value="F:FMN binding"/>
    <property type="evidence" value="ECO:0007669"/>
    <property type="project" value="InterPro"/>
</dbReference>
<evidence type="ECO:0000256" key="4">
    <source>
        <dbReference type="ARBA" id="ARBA00023002"/>
    </source>
</evidence>
<evidence type="ECO:0000256" key="2">
    <source>
        <dbReference type="ARBA" id="ARBA00022630"/>
    </source>
</evidence>
<gene>
    <name evidence="10" type="ORF">CLEI1391_LOCUS8800</name>
</gene>
<dbReference type="PANTHER" id="PTHR43400:SF1">
    <property type="entry name" value="FUMARATE REDUCTASE"/>
    <property type="match status" value="1"/>
</dbReference>
<dbReference type="EC" id="1.3.1.6" evidence="6"/>
<dbReference type="InterPro" id="IPR003953">
    <property type="entry name" value="FAD-dep_OxRdtase_2_FAD-bd"/>
</dbReference>
<dbReference type="PANTHER" id="PTHR43400">
    <property type="entry name" value="FUMARATE REDUCTASE"/>
    <property type="match status" value="1"/>
</dbReference>
<keyword evidence="8" id="KW-0812">Transmembrane</keyword>
<dbReference type="InterPro" id="IPR050315">
    <property type="entry name" value="FAD-oxidoreductase_2"/>
</dbReference>
<proteinExistence type="predicted"/>
<keyword evidence="2" id="KW-0285">Flavoprotein</keyword>
<evidence type="ECO:0000256" key="6">
    <source>
        <dbReference type="ARBA" id="ARBA00067004"/>
    </source>
</evidence>
<name>A0A7S0RK33_9CHLO</name>
<evidence type="ECO:0000313" key="10">
    <source>
        <dbReference type="EMBL" id="CAD8678957.1"/>
    </source>
</evidence>
<comment type="cofactor">
    <cofactor evidence="1">
        <name>FAD</name>
        <dbReference type="ChEBI" id="CHEBI:57692"/>
    </cofactor>
</comment>
<dbReference type="SUPFAM" id="SSF51905">
    <property type="entry name" value="FAD/NAD(P)-binding domain"/>
    <property type="match status" value="1"/>
</dbReference>
<feature type="domain" description="FAD-dependent oxidoreductase 2 FAD-binding" evidence="9">
    <location>
        <begin position="102"/>
        <end position="540"/>
    </location>
</feature>
<dbReference type="EMBL" id="HBFB01015693">
    <property type="protein sequence ID" value="CAD8678957.1"/>
    <property type="molecule type" value="Transcribed_RNA"/>
</dbReference>
<evidence type="ECO:0000259" key="9">
    <source>
        <dbReference type="Pfam" id="PF00890"/>
    </source>
</evidence>
<dbReference type="Gene3D" id="3.90.700.10">
    <property type="entry name" value="Succinate dehydrogenase/fumarate reductase flavoprotein, catalytic domain"/>
    <property type="match status" value="1"/>
</dbReference>
<evidence type="ECO:0000256" key="8">
    <source>
        <dbReference type="SAM" id="Phobius"/>
    </source>
</evidence>
<keyword evidence="8" id="KW-1133">Transmembrane helix</keyword>
<dbReference type="AlphaFoldDB" id="A0A7S0RK33"/>
<sequence length="566" mass="58433">MREKPLFNQAQAKPGSRSGFRFSWQLFLAILLTVAVAAPCILLYTQHRSRIRLAEQAVIKETTLEQQRKDSLKSSKNVGDLDSKVKMSSIPMSAEDAKKPRVVVVGGGLAGCAAALAAYNQSIAMGVDVHVVLVDKMPKLGGNSAKASSGINALNVPGGDSEQLFESDTIKSGGGLSKPDLVHTLVSKSLDAIKFLEGYGVDLSKVTRLGGHSVPRSRTNPVGGNVGWSIMSVIIKKAKETPGITVLEGYKLTDVVMGAGGQVAGVQLVKQGADGAAAAEPEVLPAEAVILATGGFGANKAMLEKYSPESAGLATTNGPWATGDVVDLAPKWGAAMVDLEQVQVHPTGFVDPKDPGAGTKFLAPEKLRGVGGIMLNSAGKRFVDELSTRDKVSDALLAQPGKRAYLVLSEAMAKDYGMSAIGFYVSKSLFVKADDVSALASHIGVDEGVVSEALHAYNAAVAGQQADAFGKTAFPAGVNTNAPLYAAIITPVVHYCMGGVSIDARARALSSAGAPIPGLFAAGEVSGGVHGRNRLGGNSLLECAVFGTVAGSEAVGHVAAAKTHRL</sequence>
<dbReference type="InterPro" id="IPR036188">
    <property type="entry name" value="FAD/NAD-bd_sf"/>
</dbReference>
<evidence type="ECO:0000256" key="5">
    <source>
        <dbReference type="ARBA" id="ARBA00050832"/>
    </source>
</evidence>
<dbReference type="FunFam" id="3.90.700.10:FF:000007">
    <property type="entry name" value="NADH-dependent fumarate reductase"/>
    <property type="match status" value="1"/>
</dbReference>